<keyword evidence="3" id="KW-0732">Signal</keyword>
<evidence type="ECO:0000259" key="4">
    <source>
        <dbReference type="PROSITE" id="PS50871"/>
    </source>
</evidence>
<sequence length="157" mass="17006">MAKTTFSTIQTIPGILRRKVKGISTKQIGFCVTNANGKITINLNEIVHFDTILHNEGNGFNKQTGMFTCPVPGIYFFVLSVLTSRGSSIGVSIIVDGEIKARSYADGSIAYDQGSISTMVRCEAGHNVWTSVYFGSSIYGDYYSSFSGFLLWGDGSS</sequence>
<evidence type="ECO:0000313" key="5">
    <source>
        <dbReference type="EMBL" id="KAK3590579.1"/>
    </source>
</evidence>
<evidence type="ECO:0000256" key="1">
    <source>
        <dbReference type="ARBA" id="ARBA00004613"/>
    </source>
</evidence>
<organism evidence="5 6">
    <name type="scientific">Potamilus streckersoni</name>
    <dbReference type="NCBI Taxonomy" id="2493646"/>
    <lineage>
        <taxon>Eukaryota</taxon>
        <taxon>Metazoa</taxon>
        <taxon>Spiralia</taxon>
        <taxon>Lophotrochozoa</taxon>
        <taxon>Mollusca</taxon>
        <taxon>Bivalvia</taxon>
        <taxon>Autobranchia</taxon>
        <taxon>Heteroconchia</taxon>
        <taxon>Palaeoheterodonta</taxon>
        <taxon>Unionida</taxon>
        <taxon>Unionoidea</taxon>
        <taxon>Unionidae</taxon>
        <taxon>Ambleminae</taxon>
        <taxon>Lampsilini</taxon>
        <taxon>Potamilus</taxon>
    </lineage>
</organism>
<protein>
    <recommendedName>
        <fullName evidence="4">C1q domain-containing protein</fullName>
    </recommendedName>
</protein>
<dbReference type="PRINTS" id="PR00007">
    <property type="entry name" value="COMPLEMNTC1Q"/>
</dbReference>
<dbReference type="PANTHER" id="PTHR22923">
    <property type="entry name" value="CEREBELLIN-RELATED"/>
    <property type="match status" value="1"/>
</dbReference>
<dbReference type="InterPro" id="IPR001073">
    <property type="entry name" value="C1q_dom"/>
</dbReference>
<comment type="subcellular location">
    <subcellularLocation>
        <location evidence="1">Secreted</location>
    </subcellularLocation>
</comment>
<keyword evidence="6" id="KW-1185">Reference proteome</keyword>
<dbReference type="Gene3D" id="2.60.120.40">
    <property type="match status" value="1"/>
</dbReference>
<gene>
    <name evidence="5" type="ORF">CHS0354_039711</name>
</gene>
<name>A0AAE0VUG2_9BIVA</name>
<evidence type="ECO:0000313" key="6">
    <source>
        <dbReference type="Proteomes" id="UP001195483"/>
    </source>
</evidence>
<comment type="caution">
    <text evidence="5">The sequence shown here is derived from an EMBL/GenBank/DDBJ whole genome shotgun (WGS) entry which is preliminary data.</text>
</comment>
<dbReference type="InterPro" id="IPR050822">
    <property type="entry name" value="Cerebellin_Synaptic_Org"/>
</dbReference>
<reference evidence="5" key="1">
    <citation type="journal article" date="2021" name="Genome Biol. Evol.">
        <title>A High-Quality Reference Genome for a Parasitic Bivalve with Doubly Uniparental Inheritance (Bivalvia: Unionida).</title>
        <authorList>
            <person name="Smith C.H."/>
        </authorList>
    </citation>
    <scope>NUCLEOTIDE SEQUENCE</scope>
    <source>
        <strain evidence="5">CHS0354</strain>
    </source>
</reference>
<dbReference type="SUPFAM" id="SSF49842">
    <property type="entry name" value="TNF-like"/>
    <property type="match status" value="1"/>
</dbReference>
<dbReference type="Pfam" id="PF00386">
    <property type="entry name" value="C1q"/>
    <property type="match status" value="1"/>
</dbReference>
<dbReference type="AlphaFoldDB" id="A0AAE0VUG2"/>
<keyword evidence="2" id="KW-0964">Secreted</keyword>
<proteinExistence type="predicted"/>
<evidence type="ECO:0000256" key="2">
    <source>
        <dbReference type="ARBA" id="ARBA00022525"/>
    </source>
</evidence>
<dbReference type="InterPro" id="IPR008983">
    <property type="entry name" value="Tumour_necrosis_fac-like_dom"/>
</dbReference>
<dbReference type="GO" id="GO:0005576">
    <property type="term" value="C:extracellular region"/>
    <property type="evidence" value="ECO:0007669"/>
    <property type="project" value="UniProtKB-SubCell"/>
</dbReference>
<reference evidence="5" key="2">
    <citation type="journal article" date="2021" name="Genome Biol. Evol.">
        <title>Developing a high-quality reference genome for a parasitic bivalve with doubly uniparental inheritance (Bivalvia: Unionida).</title>
        <authorList>
            <person name="Smith C.H."/>
        </authorList>
    </citation>
    <scope>NUCLEOTIDE SEQUENCE</scope>
    <source>
        <strain evidence="5">CHS0354</strain>
        <tissue evidence="5">Mantle</tissue>
    </source>
</reference>
<dbReference type="PROSITE" id="PS50871">
    <property type="entry name" value="C1Q"/>
    <property type="match status" value="1"/>
</dbReference>
<dbReference type="PANTHER" id="PTHR22923:SF116">
    <property type="entry name" value="C1Q DOMAIN-CONTAINING PROTEIN"/>
    <property type="match status" value="1"/>
</dbReference>
<dbReference type="EMBL" id="JAEAOA010002316">
    <property type="protein sequence ID" value="KAK3590579.1"/>
    <property type="molecule type" value="Genomic_DNA"/>
</dbReference>
<reference evidence="5" key="3">
    <citation type="submission" date="2023-05" db="EMBL/GenBank/DDBJ databases">
        <authorList>
            <person name="Smith C.H."/>
        </authorList>
    </citation>
    <scope>NUCLEOTIDE SEQUENCE</scope>
    <source>
        <strain evidence="5">CHS0354</strain>
        <tissue evidence="5">Mantle</tissue>
    </source>
</reference>
<dbReference type="Proteomes" id="UP001195483">
    <property type="component" value="Unassembled WGS sequence"/>
</dbReference>
<accession>A0AAE0VUG2</accession>
<feature type="domain" description="C1q" evidence="4">
    <location>
        <begin position="23"/>
        <end position="157"/>
    </location>
</feature>
<evidence type="ECO:0000256" key="3">
    <source>
        <dbReference type="ARBA" id="ARBA00022729"/>
    </source>
</evidence>
<dbReference type="SMART" id="SM00110">
    <property type="entry name" value="C1Q"/>
    <property type="match status" value="1"/>
</dbReference>